<keyword evidence="2" id="KW-0488">Methylation</keyword>
<feature type="compositionally biased region" description="Polar residues" evidence="14">
    <location>
        <begin position="182"/>
        <end position="203"/>
    </location>
</feature>
<evidence type="ECO:0000256" key="12">
    <source>
        <dbReference type="ARBA" id="ARBA00083294"/>
    </source>
</evidence>
<keyword evidence="13" id="KW-0862">Zinc</keyword>
<feature type="compositionally biased region" description="Basic and acidic residues" evidence="14">
    <location>
        <begin position="673"/>
        <end position="685"/>
    </location>
</feature>
<evidence type="ECO:0000256" key="8">
    <source>
        <dbReference type="ARBA" id="ARBA00023242"/>
    </source>
</evidence>
<feature type="compositionally biased region" description="Polar residues" evidence="14">
    <location>
        <begin position="272"/>
        <end position="283"/>
    </location>
</feature>
<dbReference type="GO" id="GO:0008270">
    <property type="term" value="F:zinc ion binding"/>
    <property type="evidence" value="ECO:0007669"/>
    <property type="project" value="UniProtKB-KW"/>
</dbReference>
<protein>
    <recommendedName>
        <fullName evidence="11">YLP motif-containing protein 1</fullName>
    </recommendedName>
    <alternativeName>
        <fullName evidence="12">Nuclear protein ZAP3</fullName>
    </alternativeName>
</protein>
<dbReference type="InterPro" id="IPR000571">
    <property type="entry name" value="Znf_CCCH"/>
</dbReference>
<feature type="compositionally biased region" description="Basic and acidic residues" evidence="14">
    <location>
        <begin position="811"/>
        <end position="822"/>
    </location>
</feature>
<evidence type="ECO:0000256" key="11">
    <source>
        <dbReference type="ARBA" id="ARBA00068971"/>
    </source>
</evidence>
<evidence type="ECO:0000256" key="6">
    <source>
        <dbReference type="ARBA" id="ARBA00023015"/>
    </source>
</evidence>
<evidence type="ECO:0000256" key="2">
    <source>
        <dbReference type="ARBA" id="ARBA00022481"/>
    </source>
</evidence>
<evidence type="ECO:0000256" key="1">
    <source>
        <dbReference type="ARBA" id="ARBA00004324"/>
    </source>
</evidence>
<dbReference type="InterPro" id="IPR026314">
    <property type="entry name" value="YLP_motif_con_p1"/>
</dbReference>
<evidence type="ECO:0000259" key="15">
    <source>
        <dbReference type="PROSITE" id="PS50103"/>
    </source>
</evidence>
<keyword evidence="8" id="KW-0539">Nucleus</keyword>
<dbReference type="PANTHER" id="PTHR13413">
    <property type="entry name" value="YLP MOTIF CONTAINING PROTEIN NUCLEAR PROTEIN ZAP"/>
    <property type="match status" value="1"/>
</dbReference>
<dbReference type="SUPFAM" id="SSF52540">
    <property type="entry name" value="P-loop containing nucleoside triphosphate hydrolases"/>
    <property type="match status" value="1"/>
</dbReference>
<feature type="compositionally biased region" description="Polar residues" evidence="14">
    <location>
        <begin position="327"/>
        <end position="341"/>
    </location>
</feature>
<feature type="compositionally biased region" description="Basic and acidic residues" evidence="14">
    <location>
        <begin position="692"/>
        <end position="736"/>
    </location>
</feature>
<feature type="compositionally biased region" description="Low complexity" evidence="14">
    <location>
        <begin position="402"/>
        <end position="417"/>
    </location>
</feature>
<dbReference type="Proteomes" id="UP000275408">
    <property type="component" value="Unassembled WGS sequence"/>
</dbReference>
<dbReference type="PROSITE" id="PS50103">
    <property type="entry name" value="ZF_C3H1"/>
    <property type="match status" value="1"/>
</dbReference>
<dbReference type="Gene3D" id="3.40.50.300">
    <property type="entry name" value="P-loop containing nucleotide triphosphate hydrolases"/>
    <property type="match status" value="1"/>
</dbReference>
<feature type="region of interest" description="Disordered" evidence="14">
    <location>
        <begin position="388"/>
        <end position="418"/>
    </location>
</feature>
<name>A0A3M6T4E8_POCDA</name>
<comment type="function">
    <text evidence="9">Plays a role in the reduction of telomerase activity during differentiation of embryonic stem cells by binding to the core promoter of TERT and controlling its down-regulation.</text>
</comment>
<evidence type="ECO:0000313" key="17">
    <source>
        <dbReference type="Proteomes" id="UP000275408"/>
    </source>
</evidence>
<keyword evidence="17" id="KW-1185">Reference proteome</keyword>
<dbReference type="GO" id="GO:0016607">
    <property type="term" value="C:nuclear speck"/>
    <property type="evidence" value="ECO:0007669"/>
    <property type="project" value="UniProtKB-SubCell"/>
</dbReference>
<feature type="compositionally biased region" description="Low complexity" evidence="14">
    <location>
        <begin position="213"/>
        <end position="224"/>
    </location>
</feature>
<feature type="compositionally biased region" description="Basic and acidic residues" evidence="14">
    <location>
        <begin position="759"/>
        <end position="801"/>
    </location>
</feature>
<dbReference type="STRING" id="46731.A0A3M6T4E8"/>
<feature type="compositionally biased region" description="Basic and acidic residues" evidence="14">
    <location>
        <begin position="892"/>
        <end position="905"/>
    </location>
</feature>
<comment type="subcellular location">
    <subcellularLocation>
        <location evidence="1">Nucleus speckle</location>
    </subcellularLocation>
</comment>
<reference evidence="16 17" key="1">
    <citation type="journal article" date="2018" name="Sci. Rep.">
        <title>Comparative analysis of the Pocillopora damicornis genome highlights role of immune system in coral evolution.</title>
        <authorList>
            <person name="Cunning R."/>
            <person name="Bay R.A."/>
            <person name="Gillette P."/>
            <person name="Baker A.C."/>
            <person name="Traylor-Knowles N."/>
        </authorList>
    </citation>
    <scope>NUCLEOTIDE SEQUENCE [LARGE SCALE GENOMIC DNA]</scope>
    <source>
        <strain evidence="16">RSMAS</strain>
        <tissue evidence="16">Whole animal</tissue>
    </source>
</reference>
<feature type="compositionally biased region" description="Basic and acidic residues" evidence="14">
    <location>
        <begin position="608"/>
        <end position="661"/>
    </location>
</feature>
<sequence>MNPYVYPPAPLHQPQQYQYQVQYTQQQPYYYVQQPSAQAQVFQAPQQYAQYGAVPNQTPQTAASVGQYPVQGYTQVAGAQQFVAANAPGQNVFTATVQQQSQQQQQRWQSQYDQTKTLNWTQNQNNRNRQSSQIYNQGSSVPKIPGLMDIQPIRPQNDSKIQHKNELTSENSHLPKWMQFSKASAGTSESEQSSRLSQKSATAESKHVPKWLQSQQSSTNQQQHQGDDGMPRWLKEKLEKTEWDVKQDAAKKALQTKEAQKKQIPKWLQEGSLKSDQAETVSQGKPVPNWLGNSKPFPVGTQGEAHQTKPQIPKWLQAKLPAAPGNTVGQITPGGTSTKTASKWDKTERNTPSGTLGLSPGNLDPLKELEFLRKQQEQLQQLEKLEKQLKQTSTAPSAMGKSESTTTTSSSSVIASSQAEKATNVPWLQYSLAGQENDKSSAKDHTKGSTVRNLKSTGKKQPCRFFPHCRFGNSCKFQHPPCKYGVRCEEDSCIFDHSEYSSNEQHAEESQYQGNFPDESESQSKGIVSLTGQGDQIPGIGDGEFSIVPVQTSDKTEEGDGDSKSIDNYQSSNYHQSQGDYMNVESDRHRGEEQLQVSVEGEQSVPTESKHNETEHFQQSEYHEHGWGQRDDWDRPQHFGERHPRDALPWDKEKPHQDSDRPPPPLGDGFLGWDREHPPTNRDGRPPPPTEGEYHDKDLDRRDWRPPGNRYDSRPRPPSPRSERDFGPFRHDRDRPPPFPPGNRDTGPWPDQPGGRPPFPRDDWDRKIPFPRDRPPFPVDLQEHPQEQYGRRSPSERRNWEEQPPLVSGVEDQRPPFRDVKEGGPPVLGTEPDHRPRDIGAIDAFSKQDEQDKEGHQIPREPTDKVPPEMEGRDKPPYLRDERPRPPSPGCDWDRPPFPRDHWDRPPFPIDEWDRPPFPRDDRDRPPFPRDEWDHPPFPRDDREWPPHAREERDRRPFPRDERDFPFPPRGGRDRWPPPLRDERERWPPFPPGERDDFGWSSREHGPPESPPRGRDGHRGRHPFDEDERRRRMSPPPRPLVDHFRRRQSPHGDEFRGRPPPPEEFDRFDRPVPPPWDRERRDWRRPPEEERFRDLPHPVDRWRRSPSPHRELPDRFPPDRPREWERDGRRGPDDRFYDERPPPHRLPPMDDHYRDRPRYSEDHSLHDPAAYPPRPNDGRHPTEAPRMEKKPETVPVESILDPPGRDSRPDRDKEVNNGAHAPRILALDDYFLMEVEKVEEDPETGKKVTEYVFEEEMEEAYRASLFKSFTKTLEDGFFPVVIVDAIHDKVEHFEKYWSHAKQKGFEVYVAELMADAHACAKRNSHNRTFEDINKMVSAWEETPVHHLRLDVRSLLQDAVITEVEMEAADESAVAASSEEMEKQQEPMEEEEVRTNKIMSLLQQKLKHHWTQSHSWMIVSSFLMNE</sequence>
<dbReference type="GO" id="GO:0032204">
    <property type="term" value="P:regulation of telomere maintenance"/>
    <property type="evidence" value="ECO:0007669"/>
    <property type="project" value="TreeGrafter"/>
</dbReference>
<dbReference type="InterPro" id="IPR027417">
    <property type="entry name" value="P-loop_NTPase"/>
</dbReference>
<feature type="region of interest" description="Disordered" evidence="14">
    <location>
        <begin position="504"/>
        <end position="1219"/>
    </location>
</feature>
<dbReference type="PANTHER" id="PTHR13413:SF0">
    <property type="entry name" value="YLP MOTIF-CONTAINING PROTEIN 1"/>
    <property type="match status" value="1"/>
</dbReference>
<comment type="caution">
    <text evidence="16">The sequence shown here is derived from an EMBL/GenBank/DDBJ whole genome shotgun (WGS) entry which is preliminary data.</text>
</comment>
<organism evidence="16 17">
    <name type="scientific">Pocillopora damicornis</name>
    <name type="common">Cauliflower coral</name>
    <name type="synonym">Millepora damicornis</name>
    <dbReference type="NCBI Taxonomy" id="46731"/>
    <lineage>
        <taxon>Eukaryota</taxon>
        <taxon>Metazoa</taxon>
        <taxon>Cnidaria</taxon>
        <taxon>Anthozoa</taxon>
        <taxon>Hexacorallia</taxon>
        <taxon>Scleractinia</taxon>
        <taxon>Astrocoeniina</taxon>
        <taxon>Pocilloporidae</taxon>
        <taxon>Pocillopora</taxon>
    </lineage>
</organism>
<feature type="compositionally biased region" description="Polar residues" evidence="14">
    <location>
        <begin position="566"/>
        <end position="580"/>
    </location>
</feature>
<evidence type="ECO:0000256" key="13">
    <source>
        <dbReference type="PROSITE-ProRule" id="PRU00723"/>
    </source>
</evidence>
<comment type="subunit">
    <text evidence="10">Interacts with PPP1CA and NCOA5. Forms a complex with ILF2, ILF3, KHDRBS1, RBMX, NCOA5 and PPP1CA.</text>
</comment>
<keyword evidence="4" id="KW-1017">Isopeptide bond</keyword>
<keyword evidence="13" id="KW-0479">Metal-binding</keyword>
<evidence type="ECO:0000256" key="10">
    <source>
        <dbReference type="ARBA" id="ARBA00065932"/>
    </source>
</evidence>
<evidence type="ECO:0000256" key="4">
    <source>
        <dbReference type="ARBA" id="ARBA00022499"/>
    </source>
</evidence>
<feature type="compositionally biased region" description="Basic and acidic residues" evidence="14">
    <location>
        <begin position="831"/>
        <end position="885"/>
    </location>
</feature>
<gene>
    <name evidence="16" type="ORF">pdam_00010187</name>
</gene>
<keyword evidence="7" id="KW-0804">Transcription</keyword>
<evidence type="ECO:0000256" key="3">
    <source>
        <dbReference type="ARBA" id="ARBA00022491"/>
    </source>
</evidence>
<feature type="domain" description="C3H1-type" evidence="15">
    <location>
        <begin position="457"/>
        <end position="482"/>
    </location>
</feature>
<evidence type="ECO:0000256" key="9">
    <source>
        <dbReference type="ARBA" id="ARBA00058677"/>
    </source>
</evidence>
<feature type="region of interest" description="Disordered" evidence="14">
    <location>
        <begin position="121"/>
        <end position="153"/>
    </location>
</feature>
<keyword evidence="6" id="KW-0805">Transcription regulation</keyword>
<dbReference type="FunFam" id="3.40.50.300:FF:000399">
    <property type="entry name" value="YLP motif containing 1"/>
    <property type="match status" value="1"/>
</dbReference>
<feature type="compositionally biased region" description="Basic and acidic residues" evidence="14">
    <location>
        <begin position="912"/>
        <end position="1030"/>
    </location>
</feature>
<dbReference type="EMBL" id="RCHS01004377">
    <property type="protein sequence ID" value="RMX34735.1"/>
    <property type="molecule type" value="Genomic_DNA"/>
</dbReference>
<dbReference type="OrthoDB" id="513595at2759"/>
<feature type="zinc finger region" description="C3H1-type" evidence="13">
    <location>
        <begin position="457"/>
        <end position="482"/>
    </location>
</feature>
<feature type="compositionally biased region" description="Basic and acidic residues" evidence="14">
    <location>
        <begin position="436"/>
        <end position="447"/>
    </location>
</feature>
<keyword evidence="3" id="KW-0678">Repressor</keyword>
<feature type="compositionally biased region" description="Basic and acidic residues" evidence="14">
    <location>
        <begin position="1064"/>
        <end position="1166"/>
    </location>
</feature>
<feature type="compositionally biased region" description="Basic and acidic residues" evidence="14">
    <location>
        <begin position="1176"/>
        <end position="1192"/>
    </location>
</feature>
<dbReference type="Pfam" id="PF14608">
    <property type="entry name" value="zf-CCCH_2"/>
    <property type="match status" value="2"/>
</dbReference>
<evidence type="ECO:0000256" key="7">
    <source>
        <dbReference type="ARBA" id="ARBA00023163"/>
    </source>
</evidence>
<proteinExistence type="predicted"/>
<accession>A0A3M6T4E8</accession>
<feature type="compositionally biased region" description="Basic and acidic residues" evidence="14">
    <location>
        <begin position="554"/>
        <end position="565"/>
    </location>
</feature>
<evidence type="ECO:0000313" key="16">
    <source>
        <dbReference type="EMBL" id="RMX34735.1"/>
    </source>
</evidence>
<feature type="compositionally biased region" description="Low complexity" evidence="14">
    <location>
        <begin position="122"/>
        <end position="133"/>
    </location>
</feature>
<feature type="compositionally biased region" description="Basic and acidic residues" evidence="14">
    <location>
        <begin position="1203"/>
        <end position="1215"/>
    </location>
</feature>
<feature type="region of interest" description="Disordered" evidence="14">
    <location>
        <begin position="435"/>
        <end position="458"/>
    </location>
</feature>
<evidence type="ECO:0000256" key="5">
    <source>
        <dbReference type="ARBA" id="ARBA00022843"/>
    </source>
</evidence>
<evidence type="ECO:0000256" key="14">
    <source>
        <dbReference type="SAM" id="MobiDB-lite"/>
    </source>
</evidence>
<keyword evidence="5" id="KW-0832">Ubl conjugation</keyword>
<feature type="region of interest" description="Disordered" evidence="14">
    <location>
        <begin position="182"/>
        <end position="229"/>
    </location>
</feature>
<feature type="region of interest" description="Disordered" evidence="14">
    <location>
        <begin position="254"/>
        <end position="308"/>
    </location>
</feature>
<dbReference type="Gene3D" id="4.10.1000.40">
    <property type="match status" value="1"/>
</dbReference>
<feature type="region of interest" description="Disordered" evidence="14">
    <location>
        <begin position="325"/>
        <end position="362"/>
    </location>
</feature>
<keyword evidence="13" id="KW-0863">Zinc-finger</keyword>